<accession>S7RXJ7</accession>
<feature type="chain" id="PRO_5004556801" evidence="1">
    <location>
        <begin position="21"/>
        <end position="187"/>
    </location>
</feature>
<evidence type="ECO:0000313" key="3">
    <source>
        <dbReference type="Proteomes" id="UP000030669"/>
    </source>
</evidence>
<sequence length="187" mass="19540">MKFSTVAASAVVALAPFASAAPHMKRAPICDLSDLSGLTLTATGDSSGKVRWNIFQEPNFGIQSGTVAFLFQSQPDGPSKFRAIGSTNGPDIFTFQSTFNNQQVLATDNGFEGSDSSGTEFLVTCSQCNTDVVDNQLAANGCKMEITDGNGNGTGKCASWPTGSNVPVEIADCDDTVNQQMGVFAAF</sequence>
<evidence type="ECO:0000313" key="2">
    <source>
        <dbReference type="EMBL" id="EPQ58079.1"/>
    </source>
</evidence>
<dbReference type="EMBL" id="KB469298">
    <property type="protein sequence ID" value="EPQ58079.1"/>
    <property type="molecule type" value="Genomic_DNA"/>
</dbReference>
<dbReference type="RefSeq" id="XP_007863358.1">
    <property type="nucleotide sequence ID" value="XM_007865167.1"/>
</dbReference>
<dbReference type="OMA" id="CDNSEAQ"/>
<name>S7RXJ7_GLOTA</name>
<reference evidence="2 3" key="1">
    <citation type="journal article" date="2012" name="Science">
        <title>The Paleozoic origin of enzymatic lignin decomposition reconstructed from 31 fungal genomes.</title>
        <authorList>
            <person name="Floudas D."/>
            <person name="Binder M."/>
            <person name="Riley R."/>
            <person name="Barry K."/>
            <person name="Blanchette R.A."/>
            <person name="Henrissat B."/>
            <person name="Martinez A.T."/>
            <person name="Otillar R."/>
            <person name="Spatafora J.W."/>
            <person name="Yadav J.S."/>
            <person name="Aerts A."/>
            <person name="Benoit I."/>
            <person name="Boyd A."/>
            <person name="Carlson A."/>
            <person name="Copeland A."/>
            <person name="Coutinho P.M."/>
            <person name="de Vries R.P."/>
            <person name="Ferreira P."/>
            <person name="Findley K."/>
            <person name="Foster B."/>
            <person name="Gaskell J."/>
            <person name="Glotzer D."/>
            <person name="Gorecki P."/>
            <person name="Heitman J."/>
            <person name="Hesse C."/>
            <person name="Hori C."/>
            <person name="Igarashi K."/>
            <person name="Jurgens J.A."/>
            <person name="Kallen N."/>
            <person name="Kersten P."/>
            <person name="Kohler A."/>
            <person name="Kuees U."/>
            <person name="Kumar T.K.A."/>
            <person name="Kuo A."/>
            <person name="LaButti K."/>
            <person name="Larrondo L.F."/>
            <person name="Lindquist E."/>
            <person name="Ling A."/>
            <person name="Lombard V."/>
            <person name="Lucas S."/>
            <person name="Lundell T."/>
            <person name="Martin R."/>
            <person name="McLaughlin D.J."/>
            <person name="Morgenstern I."/>
            <person name="Morin E."/>
            <person name="Murat C."/>
            <person name="Nagy L.G."/>
            <person name="Nolan M."/>
            <person name="Ohm R.A."/>
            <person name="Patyshakuliyeva A."/>
            <person name="Rokas A."/>
            <person name="Ruiz-Duenas F.J."/>
            <person name="Sabat G."/>
            <person name="Salamov A."/>
            <person name="Samejima M."/>
            <person name="Schmutz J."/>
            <person name="Slot J.C."/>
            <person name="St John F."/>
            <person name="Stenlid J."/>
            <person name="Sun H."/>
            <person name="Sun S."/>
            <person name="Syed K."/>
            <person name="Tsang A."/>
            <person name="Wiebenga A."/>
            <person name="Young D."/>
            <person name="Pisabarro A."/>
            <person name="Eastwood D.C."/>
            <person name="Martin F."/>
            <person name="Cullen D."/>
            <person name="Grigoriev I.V."/>
            <person name="Hibbett D.S."/>
        </authorList>
    </citation>
    <scope>NUCLEOTIDE SEQUENCE [LARGE SCALE GENOMIC DNA]</scope>
    <source>
        <strain evidence="2 3">ATCC 11539</strain>
    </source>
</reference>
<proteinExistence type="predicted"/>
<dbReference type="HOGENOM" id="CLU_1447836_0_0_1"/>
<dbReference type="OrthoDB" id="3248555at2759"/>
<protein>
    <submittedName>
        <fullName evidence="2">Uncharacterized protein</fullName>
    </submittedName>
</protein>
<dbReference type="Proteomes" id="UP000030669">
    <property type="component" value="Unassembled WGS sequence"/>
</dbReference>
<feature type="signal peptide" evidence="1">
    <location>
        <begin position="1"/>
        <end position="20"/>
    </location>
</feature>
<dbReference type="eggNOG" id="ENOG502RCVI">
    <property type="taxonomic scope" value="Eukaryota"/>
</dbReference>
<keyword evidence="1" id="KW-0732">Signal</keyword>
<dbReference type="AlphaFoldDB" id="S7RXJ7"/>
<keyword evidence="3" id="KW-1185">Reference proteome</keyword>
<gene>
    <name evidence="2" type="ORF">GLOTRDRAFT_136862</name>
</gene>
<dbReference type="KEGG" id="gtr:GLOTRDRAFT_136862"/>
<organism evidence="2 3">
    <name type="scientific">Gloeophyllum trabeum (strain ATCC 11539 / FP-39264 / Madison 617)</name>
    <name type="common">Brown rot fungus</name>
    <dbReference type="NCBI Taxonomy" id="670483"/>
    <lineage>
        <taxon>Eukaryota</taxon>
        <taxon>Fungi</taxon>
        <taxon>Dikarya</taxon>
        <taxon>Basidiomycota</taxon>
        <taxon>Agaricomycotina</taxon>
        <taxon>Agaricomycetes</taxon>
        <taxon>Gloeophyllales</taxon>
        <taxon>Gloeophyllaceae</taxon>
        <taxon>Gloeophyllum</taxon>
    </lineage>
</organism>
<evidence type="ECO:0000256" key="1">
    <source>
        <dbReference type="SAM" id="SignalP"/>
    </source>
</evidence>
<dbReference type="GeneID" id="19303647"/>